<evidence type="ECO:0000259" key="6">
    <source>
        <dbReference type="PROSITE" id="PS50109"/>
    </source>
</evidence>
<dbReference type="InterPro" id="IPR003594">
    <property type="entry name" value="HATPase_dom"/>
</dbReference>
<dbReference type="Pfam" id="PF02518">
    <property type="entry name" value="HATPase_c"/>
    <property type="match status" value="1"/>
</dbReference>
<dbReference type="SUPFAM" id="SSF55874">
    <property type="entry name" value="ATPase domain of HSP90 chaperone/DNA topoisomerase II/histidine kinase"/>
    <property type="match status" value="1"/>
</dbReference>
<gene>
    <name evidence="8" type="primary">cph1_18</name>
    <name evidence="8" type="ORF">ADICEAN_03085</name>
</gene>
<dbReference type="InterPro" id="IPR000014">
    <property type="entry name" value="PAS"/>
</dbReference>
<dbReference type="PROSITE" id="PS50109">
    <property type="entry name" value="HIS_KIN"/>
    <property type="match status" value="1"/>
</dbReference>
<dbReference type="eggNOG" id="COG4251">
    <property type="taxonomic scope" value="Bacteria"/>
</dbReference>
<dbReference type="GO" id="GO:0000155">
    <property type="term" value="F:phosphorelay sensor kinase activity"/>
    <property type="evidence" value="ECO:0007669"/>
    <property type="project" value="InterPro"/>
</dbReference>
<evidence type="ECO:0000256" key="1">
    <source>
        <dbReference type="ARBA" id="ARBA00000085"/>
    </source>
</evidence>
<dbReference type="SMART" id="SM00388">
    <property type="entry name" value="HisKA"/>
    <property type="match status" value="1"/>
</dbReference>
<reference evidence="8 9" key="1">
    <citation type="journal article" date="2013" name="Genome Announc.">
        <title>Draft Genome Sequence of Cesiribacter andamanensis Strain AMV16T, Isolated from a Soil Sample from a Mud Volcano in the Andaman Islands, India.</title>
        <authorList>
            <person name="Shivaji S."/>
            <person name="Ara S."/>
            <person name="Begum Z."/>
            <person name="Srinivas T.N."/>
            <person name="Singh A."/>
            <person name="Kumar Pinnaka A."/>
        </authorList>
    </citation>
    <scope>NUCLEOTIDE SEQUENCE [LARGE SCALE GENOMIC DNA]</scope>
    <source>
        <strain evidence="8 9">AMV16</strain>
    </source>
</reference>
<evidence type="ECO:0000256" key="4">
    <source>
        <dbReference type="ARBA" id="ARBA00022679"/>
    </source>
</evidence>
<dbReference type="Gene3D" id="3.30.565.10">
    <property type="entry name" value="Histidine kinase-like ATPase, C-terminal domain"/>
    <property type="match status" value="1"/>
</dbReference>
<evidence type="ECO:0000313" key="8">
    <source>
        <dbReference type="EMBL" id="EMR01794.1"/>
    </source>
</evidence>
<dbReference type="Pfam" id="PF08448">
    <property type="entry name" value="PAS_4"/>
    <property type="match status" value="1"/>
</dbReference>
<accession>M7NTL4</accession>
<dbReference type="EMBL" id="AODQ01000090">
    <property type="protein sequence ID" value="EMR01794.1"/>
    <property type="molecule type" value="Genomic_DNA"/>
</dbReference>
<dbReference type="PRINTS" id="PR00344">
    <property type="entry name" value="BCTRLSENSOR"/>
</dbReference>
<evidence type="ECO:0000256" key="5">
    <source>
        <dbReference type="ARBA" id="ARBA00022777"/>
    </source>
</evidence>
<dbReference type="PANTHER" id="PTHR43304">
    <property type="entry name" value="PHYTOCHROME-LIKE PROTEIN CPH1"/>
    <property type="match status" value="1"/>
</dbReference>
<dbReference type="Gene3D" id="1.10.287.130">
    <property type="match status" value="1"/>
</dbReference>
<dbReference type="InterPro" id="IPR013656">
    <property type="entry name" value="PAS_4"/>
</dbReference>
<dbReference type="SUPFAM" id="SSF47384">
    <property type="entry name" value="Homodimeric domain of signal transducing histidine kinase"/>
    <property type="match status" value="1"/>
</dbReference>
<organism evidence="8 9">
    <name type="scientific">Cesiribacter andamanensis AMV16</name>
    <dbReference type="NCBI Taxonomy" id="1279009"/>
    <lineage>
        <taxon>Bacteria</taxon>
        <taxon>Pseudomonadati</taxon>
        <taxon>Bacteroidota</taxon>
        <taxon>Cytophagia</taxon>
        <taxon>Cytophagales</taxon>
        <taxon>Cesiribacteraceae</taxon>
        <taxon>Cesiribacter</taxon>
    </lineage>
</organism>
<proteinExistence type="predicted"/>
<evidence type="ECO:0000313" key="9">
    <source>
        <dbReference type="Proteomes" id="UP000011910"/>
    </source>
</evidence>
<dbReference type="InterPro" id="IPR003661">
    <property type="entry name" value="HisK_dim/P_dom"/>
</dbReference>
<evidence type="ECO:0000256" key="3">
    <source>
        <dbReference type="ARBA" id="ARBA00022553"/>
    </source>
</evidence>
<evidence type="ECO:0000259" key="7">
    <source>
        <dbReference type="PROSITE" id="PS50113"/>
    </source>
</evidence>
<keyword evidence="9" id="KW-1185">Reference proteome</keyword>
<dbReference type="InterPro" id="IPR035965">
    <property type="entry name" value="PAS-like_dom_sf"/>
</dbReference>
<feature type="domain" description="Histidine kinase" evidence="6">
    <location>
        <begin position="258"/>
        <end position="473"/>
    </location>
</feature>
<dbReference type="InterPro" id="IPR036890">
    <property type="entry name" value="HATPase_C_sf"/>
</dbReference>
<feature type="domain" description="PAC" evidence="7">
    <location>
        <begin position="187"/>
        <end position="240"/>
    </location>
</feature>
<dbReference type="SMART" id="SM00387">
    <property type="entry name" value="HATPase_c"/>
    <property type="match status" value="1"/>
</dbReference>
<dbReference type="PATRIC" id="fig|1279009.4.peg.3132"/>
<dbReference type="STRING" id="1279009.ADICEAN_03085"/>
<keyword evidence="3" id="KW-0597">Phosphoprotein</keyword>
<dbReference type="AlphaFoldDB" id="M7NTL4"/>
<dbReference type="Gene3D" id="3.30.450.20">
    <property type="entry name" value="PAS domain"/>
    <property type="match status" value="1"/>
</dbReference>
<dbReference type="InterPro" id="IPR004358">
    <property type="entry name" value="Sig_transdc_His_kin-like_C"/>
</dbReference>
<comment type="caution">
    <text evidence="8">The sequence shown here is derived from an EMBL/GenBank/DDBJ whole genome shotgun (WGS) entry which is preliminary data.</text>
</comment>
<dbReference type="InterPro" id="IPR036097">
    <property type="entry name" value="HisK_dim/P_sf"/>
</dbReference>
<dbReference type="SUPFAM" id="SSF55785">
    <property type="entry name" value="PYP-like sensor domain (PAS domain)"/>
    <property type="match status" value="1"/>
</dbReference>
<protein>
    <recommendedName>
        <fullName evidence="2">histidine kinase</fullName>
        <ecNumber evidence="2">2.7.13.3</ecNumber>
    </recommendedName>
</protein>
<dbReference type="InterPro" id="IPR000700">
    <property type="entry name" value="PAS-assoc_C"/>
</dbReference>
<name>M7NTL4_9BACT</name>
<dbReference type="InterPro" id="IPR052162">
    <property type="entry name" value="Sensor_kinase/Photoreceptor"/>
</dbReference>
<dbReference type="InterPro" id="IPR005467">
    <property type="entry name" value="His_kinase_dom"/>
</dbReference>
<keyword evidence="4 8" id="KW-0808">Transferase</keyword>
<dbReference type="CDD" id="cd00082">
    <property type="entry name" value="HisKA"/>
    <property type="match status" value="1"/>
</dbReference>
<comment type="catalytic activity">
    <reaction evidence="1">
        <text>ATP + protein L-histidine = ADP + protein N-phospho-L-histidine.</text>
        <dbReference type="EC" id="2.7.13.3"/>
    </reaction>
</comment>
<keyword evidence="5" id="KW-0418">Kinase</keyword>
<dbReference type="FunFam" id="3.30.565.10:FF:000006">
    <property type="entry name" value="Sensor histidine kinase WalK"/>
    <property type="match status" value="1"/>
</dbReference>
<dbReference type="PANTHER" id="PTHR43304:SF1">
    <property type="entry name" value="PAC DOMAIN-CONTAINING PROTEIN"/>
    <property type="match status" value="1"/>
</dbReference>
<dbReference type="EC" id="2.7.13.3" evidence="2"/>
<dbReference type="PROSITE" id="PS50113">
    <property type="entry name" value="PAC"/>
    <property type="match status" value="1"/>
</dbReference>
<dbReference type="SMART" id="SM00091">
    <property type="entry name" value="PAS"/>
    <property type="match status" value="1"/>
</dbReference>
<dbReference type="Proteomes" id="UP000011910">
    <property type="component" value="Unassembled WGS sequence"/>
</dbReference>
<evidence type="ECO:0000256" key="2">
    <source>
        <dbReference type="ARBA" id="ARBA00012438"/>
    </source>
</evidence>
<sequence>MLPQLSLGEPGADDHWQLGKVMQSKKLCLLSQPSWPEQHPVAGLEHKGGPTAAVIPILKPGEDRLIGFFVSGISPWLEYDGEYQNFHQLLTGQIASSLASLQARAEAARQQEELINLFEQAPVAIGILGGANFVVELANPGICEIWRKSHEEVINRPVFDALPEVRGQGLEELLEEVYTRGVSHSFSEYPVTFMRKGLPQDAWLNFMYYPFRNSQGVITGVIVIAVEVTEQVRARQLIERTNNELMATNADLDNFVYSASHDLKAPILNIEGLMNMLLPITAAGNMTAPESDRVVGMIFSSINRLKTTIADLSEVSRVQKEAHEDVREVALADVVADVRSDMELHIREAGAEIITDLQQCSLRFSPKNLRSIVYNLLSNAIKYHSPQRRPRVELNCRMEDDFLVFSVTDNGLGIDLQHEDKIFSMFKRMHTHVEGSGVGLYIIKRIVENAGGSIRVESTVGEGSTFTIYLKKQ</sequence>